<accession>F6EUS8</accession>
<dbReference type="AlphaFoldDB" id="F6EUS8"/>
<dbReference type="KEGG" id="sch:Sphch_1934"/>
<name>F6EUS8_SPHCR</name>
<dbReference type="STRING" id="690566.Sphch_1934"/>
<gene>
    <name evidence="1" type="ORF">Sphch_1934</name>
</gene>
<dbReference type="EMBL" id="CP002798">
    <property type="protein sequence ID" value="AEG49611.1"/>
    <property type="molecule type" value="Genomic_DNA"/>
</dbReference>
<organism evidence="1 2">
    <name type="scientific">Sphingobium chlorophenolicum L-1</name>
    <dbReference type="NCBI Taxonomy" id="690566"/>
    <lineage>
        <taxon>Bacteria</taxon>
        <taxon>Pseudomonadati</taxon>
        <taxon>Pseudomonadota</taxon>
        <taxon>Alphaproteobacteria</taxon>
        <taxon>Sphingomonadales</taxon>
        <taxon>Sphingomonadaceae</taxon>
        <taxon>Sphingobium</taxon>
    </lineage>
</organism>
<dbReference type="RefSeq" id="WP_013847859.1">
    <property type="nucleotide sequence ID" value="NC_015593.1"/>
</dbReference>
<proteinExistence type="predicted"/>
<sequence>MTKHLNLSELDIAVAAMDGAWPVPPLPLNVGGVDPLGLRQLNFGLMDRCIPGLNNAAWRLRPYVVMAWAWWQAARLADRNGLPALPVMTGRRFADRVEVIFQAGHLVAGEFGSLPGSEGIQARVVSSGGIDFSTPEWDAWHLRRREQGSLMAPVSYGPSVKEGLGMGFLRSSGGLFSPVDEVMPAVLALDECLATVRDNEAFSSLECGWVPLAFMEQCHPLWRMDEATTAEIEVGRAALLGTGGSAARSGTLALVRSILGAATGPLNADEIRIVAARSDMPWSDRPVARLWRAMQARQLLRIGLEGLLNWVLAKSSDGPISLDALTTNLIAEIDVDAALPIDDWLTGECPSADGLDGRVSPASLLDDIDDVRQFENAELCASGLRASLQICREMDGDEALFGGQPDRLPLARLSERLRSGGALPMRDACELIISELLIGQHVYWAIGRSGDDTQRLRIVLDEGGWVALHGAGHANPTPDRLFTLLELGADCGLVERVDDGYVRAGAVAALPGEEY</sequence>
<evidence type="ECO:0000313" key="2">
    <source>
        <dbReference type="Proteomes" id="UP000007150"/>
    </source>
</evidence>
<dbReference type="Proteomes" id="UP000007150">
    <property type="component" value="Chromosome 1"/>
</dbReference>
<protein>
    <submittedName>
        <fullName evidence="1">Uncharacterized protein</fullName>
    </submittedName>
</protein>
<dbReference type="HOGENOM" id="CLU_497646_0_0_5"/>
<reference evidence="1 2" key="1">
    <citation type="submission" date="2011-05" db="EMBL/GenBank/DDBJ databases">
        <title>Complete sequence of chromosome 1 of Sphingobium chlorophenolicum L-1.</title>
        <authorList>
            <consortium name="US DOE Joint Genome Institute"/>
            <person name="Lucas S."/>
            <person name="Han J."/>
            <person name="Lapidus A."/>
            <person name="Cheng J.-F."/>
            <person name="Goodwin L."/>
            <person name="Pitluck S."/>
            <person name="Peters L."/>
            <person name="Daligault H."/>
            <person name="Han C."/>
            <person name="Tapia R."/>
            <person name="Land M."/>
            <person name="Hauser L."/>
            <person name="Kyrpides N."/>
            <person name="Ivanova N."/>
            <person name="Pagani I."/>
            <person name="Turner P."/>
            <person name="Copley S."/>
            <person name="Woyke T."/>
        </authorList>
    </citation>
    <scope>NUCLEOTIDE SEQUENCE [LARGE SCALE GENOMIC DNA]</scope>
    <source>
        <strain evidence="1 2">L-1</strain>
    </source>
</reference>
<evidence type="ECO:0000313" key="1">
    <source>
        <dbReference type="EMBL" id="AEG49611.1"/>
    </source>
</evidence>
<keyword evidence="2" id="KW-1185">Reference proteome</keyword>